<evidence type="ECO:0008006" key="5">
    <source>
        <dbReference type="Google" id="ProtNLM"/>
    </source>
</evidence>
<dbReference type="InterPro" id="IPR019734">
    <property type="entry name" value="TPR_rpt"/>
</dbReference>
<dbReference type="InterPro" id="IPR011990">
    <property type="entry name" value="TPR-like_helical_dom_sf"/>
</dbReference>
<keyword evidence="4" id="KW-1185">Reference proteome</keyword>
<feature type="transmembrane region" description="Helical" evidence="2">
    <location>
        <begin position="153"/>
        <end position="173"/>
    </location>
</feature>
<reference evidence="3 4" key="1">
    <citation type="submission" date="2014-02" db="EMBL/GenBank/DDBJ databases">
        <title>Diversity of Thermotogales isolates from hydrothermal vents.</title>
        <authorList>
            <person name="Haverkamp T.H.A."/>
            <person name="Lossouarn J."/>
            <person name="Geslin C."/>
            <person name="Nesbo C.L."/>
        </authorList>
    </citation>
    <scope>NUCLEOTIDE SEQUENCE [LARGE SCALE GENOMIC DNA]</scope>
    <source>
        <strain evidence="3 4">431</strain>
    </source>
</reference>
<dbReference type="Proteomes" id="UP000185490">
    <property type="component" value="Chromosome"/>
</dbReference>
<dbReference type="SUPFAM" id="SSF48452">
    <property type="entry name" value="TPR-like"/>
    <property type="match status" value="1"/>
</dbReference>
<keyword evidence="2" id="KW-0812">Transmembrane</keyword>
<organism evidence="3 4">
    <name type="scientific">Thermosipho melanesiensis</name>
    <dbReference type="NCBI Taxonomy" id="46541"/>
    <lineage>
        <taxon>Bacteria</taxon>
        <taxon>Thermotogati</taxon>
        <taxon>Thermotogota</taxon>
        <taxon>Thermotogae</taxon>
        <taxon>Thermotogales</taxon>
        <taxon>Fervidobacteriaceae</taxon>
        <taxon>Thermosipho</taxon>
    </lineage>
</organism>
<dbReference type="Gene3D" id="1.25.40.10">
    <property type="entry name" value="Tetratricopeptide repeat domain"/>
    <property type="match status" value="1"/>
</dbReference>
<evidence type="ECO:0000313" key="4">
    <source>
        <dbReference type="Proteomes" id="UP000185490"/>
    </source>
</evidence>
<gene>
    <name evidence="3" type="ORF">BW47_09430</name>
</gene>
<evidence type="ECO:0000256" key="1">
    <source>
        <dbReference type="PROSITE-ProRule" id="PRU00339"/>
    </source>
</evidence>
<protein>
    <recommendedName>
        <fullName evidence="5">Tetratricopeptide TPR_2 repeat protein</fullName>
    </recommendedName>
</protein>
<dbReference type="PROSITE" id="PS50005">
    <property type="entry name" value="TPR"/>
    <property type="match status" value="1"/>
</dbReference>
<accession>A0ABM6GGC4</accession>
<name>A0ABM6GGC4_9BACT</name>
<dbReference type="Pfam" id="PF13174">
    <property type="entry name" value="TPR_6"/>
    <property type="match status" value="1"/>
</dbReference>
<keyword evidence="2" id="KW-0472">Membrane</keyword>
<keyword evidence="1" id="KW-0802">TPR repeat</keyword>
<keyword evidence="2" id="KW-1133">Transmembrane helix</keyword>
<feature type="repeat" description="TPR" evidence="1">
    <location>
        <begin position="317"/>
        <end position="350"/>
    </location>
</feature>
<evidence type="ECO:0000256" key="2">
    <source>
        <dbReference type="SAM" id="Phobius"/>
    </source>
</evidence>
<sequence length="367" mass="43283">MNSNLINFVRKILRDNKFDLAKSIIEVVEREYPFLKFEFSILSGDFESAREIFNLLDYKYKEFYGVSLFEKEVLIEELENAINRVYNSLDESIDFNSIKEEYPEVVELISLELKNAIRKNDKENIQYLKELLKNFDPNTDLKVENNSASQKSLNVLVMGISIIILIFTVISLFNPTIFSLKNSIENLNLKIDTNFERLNTKVFESNNRILDEVSNVGKIAEKGLEEIKTIELENAKNLLLKLSEIEDKLMENKEKPEEKAVELFNSIDPNNIETLRFLWLMGYEYYKQKNYLMSLNLLEFVIDKSLALNFKDLYFLDDAFYYRALIYYEIGDFERAYSLFNDFIERFPKSIYVKHSKYFINRLGGIG</sequence>
<proteinExistence type="predicted"/>
<dbReference type="EMBL" id="CP007389">
    <property type="protein sequence ID" value="APT74656.1"/>
    <property type="molecule type" value="Genomic_DNA"/>
</dbReference>
<evidence type="ECO:0000313" key="3">
    <source>
        <dbReference type="EMBL" id="APT74656.1"/>
    </source>
</evidence>
<dbReference type="RefSeq" id="WP_012057985.1">
    <property type="nucleotide sequence ID" value="NZ_CP007389.1"/>
</dbReference>